<reference evidence="1 2" key="1">
    <citation type="submission" date="2019-08" db="EMBL/GenBank/DDBJ databases">
        <title>Genome of Phaeodactylibacter luteus.</title>
        <authorList>
            <person name="Bowman J.P."/>
        </authorList>
    </citation>
    <scope>NUCLEOTIDE SEQUENCE [LARGE SCALE GENOMIC DNA]</scope>
    <source>
        <strain evidence="1 2">KCTC 42180</strain>
    </source>
</reference>
<dbReference type="NCBIfam" id="TIGR03519">
    <property type="entry name" value="T9SS_PorP_fam"/>
    <property type="match status" value="1"/>
</dbReference>
<dbReference type="Proteomes" id="UP000321580">
    <property type="component" value="Unassembled WGS sequence"/>
</dbReference>
<evidence type="ECO:0000313" key="2">
    <source>
        <dbReference type="Proteomes" id="UP000321580"/>
    </source>
</evidence>
<accession>A0A5C6RJN2</accession>
<dbReference type="EMBL" id="VOOR01000028">
    <property type="protein sequence ID" value="TXB62551.1"/>
    <property type="molecule type" value="Genomic_DNA"/>
</dbReference>
<dbReference type="OrthoDB" id="1114455at2"/>
<keyword evidence="2" id="KW-1185">Reference proteome</keyword>
<comment type="caution">
    <text evidence="1">The sequence shown here is derived from an EMBL/GenBank/DDBJ whole genome shotgun (WGS) entry which is preliminary data.</text>
</comment>
<dbReference type="InterPro" id="IPR019861">
    <property type="entry name" value="PorP/SprF_Bacteroidetes"/>
</dbReference>
<gene>
    <name evidence="1" type="ORF">FRY97_13720</name>
</gene>
<proteinExistence type="predicted"/>
<sequence length="353" mass="39740">MILRKIIYTAVLVCGVLWSVSGQDIHYSQFSYAPSTTNPALTGIFRGKLRAVSNSRQQWRTVPVNYLTFSASADVKLPNKNQNRTGFWAVGGNFNYDRAGSFALQNTNLNLSVSYTQRLAEKVFITAGAQPGLARRDFDLKPDLLFDSQYDRSLSAGNPALPNNENFQQSGNTFPDFSAGLNFRIQDFSNCEIVNTLDNRSWIDLGAGLFHLNRPDQAFDETDEARLPVRISPYIMANKQVNEIADVFLNLNFQFQGVYKEWLANVGGRVYLDKTPGYQAALELSCGYRFNDQLGDVVYPSIGLQYGDFFGSFSYDINISEFNVATRNRGGWEFTLRYTLGSICLDNYFCPLL</sequence>
<name>A0A5C6RJN2_9BACT</name>
<dbReference type="Pfam" id="PF11751">
    <property type="entry name" value="PorP_SprF"/>
    <property type="match status" value="1"/>
</dbReference>
<protein>
    <submittedName>
        <fullName evidence="1">Type IX secretion system membrane protein PorP/SprF</fullName>
    </submittedName>
</protein>
<evidence type="ECO:0000313" key="1">
    <source>
        <dbReference type="EMBL" id="TXB62551.1"/>
    </source>
</evidence>
<dbReference type="AlphaFoldDB" id="A0A5C6RJN2"/>
<organism evidence="1 2">
    <name type="scientific">Phaeodactylibacter luteus</name>
    <dbReference type="NCBI Taxonomy" id="1564516"/>
    <lineage>
        <taxon>Bacteria</taxon>
        <taxon>Pseudomonadati</taxon>
        <taxon>Bacteroidota</taxon>
        <taxon>Saprospiria</taxon>
        <taxon>Saprospirales</taxon>
        <taxon>Haliscomenobacteraceae</taxon>
        <taxon>Phaeodactylibacter</taxon>
    </lineage>
</organism>